<evidence type="ECO:0000313" key="4">
    <source>
        <dbReference type="Proteomes" id="UP001295684"/>
    </source>
</evidence>
<dbReference type="Gene3D" id="3.30.479.30">
    <property type="entry name" value="Band 7 domain"/>
    <property type="match status" value="1"/>
</dbReference>
<evidence type="ECO:0000256" key="1">
    <source>
        <dbReference type="ARBA" id="ARBA00008164"/>
    </source>
</evidence>
<dbReference type="InterPro" id="IPR001972">
    <property type="entry name" value="Stomatin_HflK_fam"/>
</dbReference>
<dbReference type="GO" id="GO:0005739">
    <property type="term" value="C:mitochondrion"/>
    <property type="evidence" value="ECO:0007669"/>
    <property type="project" value="UniProtKB-SubCell"/>
</dbReference>
<proteinExistence type="inferred from homology"/>
<evidence type="ECO:0000259" key="2">
    <source>
        <dbReference type="SMART" id="SM00244"/>
    </source>
</evidence>
<dbReference type="Pfam" id="PF01145">
    <property type="entry name" value="Band_7"/>
    <property type="match status" value="1"/>
</dbReference>
<dbReference type="PANTHER" id="PTHR43327">
    <property type="entry name" value="STOMATIN-LIKE PROTEIN 2, MITOCHONDRIAL"/>
    <property type="match status" value="1"/>
</dbReference>
<dbReference type="InterPro" id="IPR001107">
    <property type="entry name" value="Band_7"/>
</dbReference>
<sequence>MMLPWVLVPQQNKFVLERFGRFAKVLEPGINLKIPIIDMVAYRHNFKEQVINVDSQNAITKDNVKLKIDGVLYYKFTDAKKASYNVKNPIIALSLLAQTSMRSEIGVIELDRTFEERENLNTRIKETLSHASEMWGIECMRYEIKDIQPPEEISRSMELQAESERMKRSAILNSEGERQAIMNIAEGEKSAAILKAEGDARKTFQEARAIIAALETISKSVKNDDGMVSLKLKLTEKYLEAMNKIMTDSKVVVLPPSADTSSLTTQIVTGLELYKDIINNNDTGAASALMGADSQYNEIKQKLDQLNVNNKTSRTVPVKTSPQYEFLDDKILY</sequence>
<comment type="caution">
    <text evidence="3">The sequence shown here is derived from an EMBL/GenBank/DDBJ whole genome shotgun (WGS) entry which is preliminary data.</text>
</comment>
<dbReference type="PRINTS" id="PR00721">
    <property type="entry name" value="STOMATIN"/>
</dbReference>
<dbReference type="CDD" id="cd08829">
    <property type="entry name" value="SPFH_paraslipin"/>
    <property type="match status" value="1"/>
</dbReference>
<keyword evidence="4" id="KW-1185">Reference proteome</keyword>
<dbReference type="InterPro" id="IPR036013">
    <property type="entry name" value="Band_7/SPFH_dom_sf"/>
</dbReference>
<dbReference type="SUPFAM" id="SSF117892">
    <property type="entry name" value="Band 7/SPFH domain"/>
    <property type="match status" value="1"/>
</dbReference>
<comment type="similarity">
    <text evidence="1">Belongs to the band 7/mec-2 family.</text>
</comment>
<dbReference type="InterPro" id="IPR050710">
    <property type="entry name" value="Band7/mec-2_domain"/>
</dbReference>
<reference evidence="3" key="1">
    <citation type="submission" date="2023-07" db="EMBL/GenBank/DDBJ databases">
        <authorList>
            <consortium name="AG Swart"/>
            <person name="Singh M."/>
            <person name="Singh A."/>
            <person name="Seah K."/>
            <person name="Emmerich C."/>
        </authorList>
    </citation>
    <scope>NUCLEOTIDE SEQUENCE</scope>
    <source>
        <strain evidence="3">DP1</strain>
    </source>
</reference>
<gene>
    <name evidence="3" type="ORF">ECRASSUSDP1_LOCUS16309</name>
</gene>
<dbReference type="FunFam" id="3.30.479.30:FF:000004">
    <property type="entry name" value="Putative membrane protease family, stomatin"/>
    <property type="match status" value="1"/>
</dbReference>
<dbReference type="AlphaFoldDB" id="A0AAD1XLC0"/>
<name>A0AAD1XLC0_EUPCR</name>
<accession>A0AAD1XLC0</accession>
<dbReference type="GO" id="GO:0005886">
    <property type="term" value="C:plasma membrane"/>
    <property type="evidence" value="ECO:0007669"/>
    <property type="project" value="UniProtKB-ARBA"/>
</dbReference>
<protein>
    <recommendedName>
        <fullName evidence="2">Band 7 domain-containing protein</fullName>
    </recommendedName>
</protein>
<dbReference type="Proteomes" id="UP001295684">
    <property type="component" value="Unassembled WGS sequence"/>
</dbReference>
<dbReference type="GO" id="GO:0098552">
    <property type="term" value="C:side of membrane"/>
    <property type="evidence" value="ECO:0007669"/>
    <property type="project" value="UniProtKB-ARBA"/>
</dbReference>
<evidence type="ECO:0000313" key="3">
    <source>
        <dbReference type="EMBL" id="CAI2374951.1"/>
    </source>
</evidence>
<dbReference type="SMART" id="SM00244">
    <property type="entry name" value="PHB"/>
    <property type="match status" value="1"/>
</dbReference>
<dbReference type="PANTHER" id="PTHR43327:SF10">
    <property type="entry name" value="STOMATIN-LIKE PROTEIN 2, MITOCHONDRIAL"/>
    <property type="match status" value="1"/>
</dbReference>
<organism evidence="3 4">
    <name type="scientific">Euplotes crassus</name>
    <dbReference type="NCBI Taxonomy" id="5936"/>
    <lineage>
        <taxon>Eukaryota</taxon>
        <taxon>Sar</taxon>
        <taxon>Alveolata</taxon>
        <taxon>Ciliophora</taxon>
        <taxon>Intramacronucleata</taxon>
        <taxon>Spirotrichea</taxon>
        <taxon>Hypotrichia</taxon>
        <taxon>Euplotida</taxon>
        <taxon>Euplotidae</taxon>
        <taxon>Moneuplotes</taxon>
    </lineage>
</organism>
<feature type="domain" description="Band 7" evidence="2">
    <location>
        <begin position="3"/>
        <end position="161"/>
    </location>
</feature>
<dbReference type="EMBL" id="CAMPGE010016388">
    <property type="protein sequence ID" value="CAI2374951.1"/>
    <property type="molecule type" value="Genomic_DNA"/>
</dbReference>